<dbReference type="SUPFAM" id="SSF140990">
    <property type="entry name" value="FtsH protease domain-like"/>
    <property type="match status" value="1"/>
</dbReference>
<dbReference type="GO" id="GO:0004176">
    <property type="term" value="F:ATP-dependent peptidase activity"/>
    <property type="evidence" value="ECO:0007669"/>
    <property type="project" value="InterPro"/>
</dbReference>
<feature type="domain" description="Peptidase M41" evidence="2">
    <location>
        <begin position="1"/>
        <end position="79"/>
    </location>
</feature>
<organism evidence="3 4">
    <name type="scientific">Medicago truncatula</name>
    <name type="common">Barrel medic</name>
    <name type="synonym">Medicago tribuloides</name>
    <dbReference type="NCBI Taxonomy" id="3880"/>
    <lineage>
        <taxon>Eukaryota</taxon>
        <taxon>Viridiplantae</taxon>
        <taxon>Streptophyta</taxon>
        <taxon>Embryophyta</taxon>
        <taxon>Tracheophyta</taxon>
        <taxon>Spermatophyta</taxon>
        <taxon>Magnoliopsida</taxon>
        <taxon>eudicotyledons</taxon>
        <taxon>Gunneridae</taxon>
        <taxon>Pentapetalae</taxon>
        <taxon>rosids</taxon>
        <taxon>fabids</taxon>
        <taxon>Fabales</taxon>
        <taxon>Fabaceae</taxon>
        <taxon>Papilionoideae</taxon>
        <taxon>50 kb inversion clade</taxon>
        <taxon>NPAAA clade</taxon>
        <taxon>Hologalegina</taxon>
        <taxon>IRL clade</taxon>
        <taxon>Trifolieae</taxon>
        <taxon>Medicago</taxon>
    </lineage>
</organism>
<dbReference type="Gramene" id="rna32182">
    <property type="protein sequence ID" value="RHN56741.1"/>
    <property type="gene ID" value="gene32182"/>
</dbReference>
<evidence type="ECO:0000313" key="4">
    <source>
        <dbReference type="Proteomes" id="UP000265566"/>
    </source>
</evidence>
<proteinExistence type="predicted"/>
<dbReference type="GO" id="GO:0005524">
    <property type="term" value="F:ATP binding"/>
    <property type="evidence" value="ECO:0007669"/>
    <property type="project" value="InterPro"/>
</dbReference>
<dbReference type="GO" id="GO:0006508">
    <property type="term" value="P:proteolysis"/>
    <property type="evidence" value="ECO:0007669"/>
    <property type="project" value="InterPro"/>
</dbReference>
<evidence type="ECO:0000256" key="1">
    <source>
        <dbReference type="SAM" id="MobiDB-lite"/>
    </source>
</evidence>
<dbReference type="Gene3D" id="1.20.58.760">
    <property type="entry name" value="Peptidase M41"/>
    <property type="match status" value="1"/>
</dbReference>
<dbReference type="Proteomes" id="UP000265566">
    <property type="component" value="Chromosome 5"/>
</dbReference>
<evidence type="ECO:0000313" key="3">
    <source>
        <dbReference type="EMBL" id="RHN56741.1"/>
    </source>
</evidence>
<dbReference type="EMBL" id="PSQE01000005">
    <property type="protein sequence ID" value="RHN56741.1"/>
    <property type="molecule type" value="Genomic_DNA"/>
</dbReference>
<gene>
    <name evidence="3" type="ORF">MtrunA17_Chr5g0432681</name>
</gene>
<dbReference type="InterPro" id="IPR037219">
    <property type="entry name" value="Peptidase_M41-like"/>
</dbReference>
<name>A0A396HW21_MEDTR</name>
<sequence>MLARLDCYMGGRVAEELIFRQSGVTAGASSDLLKATTLARKMVTKYGMSTEVGPVSHSYLDKRRSMSSETRLLIEKELHVLAKALLKNQTLTGRQIKNLLANVKSRKKWQSRVVKAQGSSQSNPAADEAEASDATDHVAAVSGATTNAAEAGPSTAAKAQGVDAVEGPEVHNDQQGLPPIQPS</sequence>
<dbReference type="InterPro" id="IPR000642">
    <property type="entry name" value="Peptidase_M41"/>
</dbReference>
<dbReference type="PANTHER" id="PTHR23076">
    <property type="entry name" value="METALLOPROTEASE M41 FTSH"/>
    <property type="match status" value="1"/>
</dbReference>
<dbReference type="Pfam" id="PF01434">
    <property type="entry name" value="Peptidase_M41"/>
    <property type="match status" value="1"/>
</dbReference>
<comment type="caution">
    <text evidence="3">The sequence shown here is derived from an EMBL/GenBank/DDBJ whole genome shotgun (WGS) entry which is preliminary data.</text>
</comment>
<dbReference type="PANTHER" id="PTHR23076:SF37">
    <property type="entry name" value="ATP-DEPENDENT ZINC METALLOPROTEASE FTSH 4, MITOCHONDRIAL"/>
    <property type="match status" value="1"/>
</dbReference>
<reference evidence="4" key="1">
    <citation type="journal article" date="2018" name="Nat. Plants">
        <title>Whole-genome landscape of Medicago truncatula symbiotic genes.</title>
        <authorList>
            <person name="Pecrix Y."/>
            <person name="Staton S.E."/>
            <person name="Sallet E."/>
            <person name="Lelandais-Briere C."/>
            <person name="Moreau S."/>
            <person name="Carrere S."/>
            <person name="Blein T."/>
            <person name="Jardinaud M.F."/>
            <person name="Latrasse D."/>
            <person name="Zouine M."/>
            <person name="Zahm M."/>
            <person name="Kreplak J."/>
            <person name="Mayjonade B."/>
            <person name="Satge C."/>
            <person name="Perez M."/>
            <person name="Cauet S."/>
            <person name="Marande W."/>
            <person name="Chantry-Darmon C."/>
            <person name="Lopez-Roques C."/>
            <person name="Bouchez O."/>
            <person name="Berard A."/>
            <person name="Debelle F."/>
            <person name="Munos S."/>
            <person name="Bendahmane A."/>
            <person name="Berges H."/>
            <person name="Niebel A."/>
            <person name="Buitink J."/>
            <person name="Frugier F."/>
            <person name="Benhamed M."/>
            <person name="Crespi M."/>
            <person name="Gouzy J."/>
            <person name="Gamas P."/>
        </authorList>
    </citation>
    <scope>NUCLEOTIDE SEQUENCE [LARGE SCALE GENOMIC DNA]</scope>
    <source>
        <strain evidence="4">cv. Jemalong A17</strain>
    </source>
</reference>
<accession>A0A396HW21</accession>
<evidence type="ECO:0000259" key="2">
    <source>
        <dbReference type="Pfam" id="PF01434"/>
    </source>
</evidence>
<feature type="region of interest" description="Disordered" evidence="1">
    <location>
        <begin position="111"/>
        <end position="183"/>
    </location>
</feature>
<dbReference type="GO" id="GO:0004222">
    <property type="term" value="F:metalloendopeptidase activity"/>
    <property type="evidence" value="ECO:0007669"/>
    <property type="project" value="InterPro"/>
</dbReference>
<dbReference type="AlphaFoldDB" id="A0A396HW21"/>
<protein>
    <submittedName>
        <fullName evidence="3">Putative peptidase M41</fullName>
    </submittedName>
</protein>